<proteinExistence type="predicted"/>
<evidence type="ECO:0000259" key="5">
    <source>
        <dbReference type="PROSITE" id="PS50305"/>
    </source>
</evidence>
<dbReference type="Gene3D" id="3.40.50.1220">
    <property type="entry name" value="TPP-binding domain"/>
    <property type="match status" value="1"/>
</dbReference>
<feature type="binding site" evidence="4">
    <location>
        <position position="150"/>
    </location>
    <ligand>
        <name>Zn(2+)</name>
        <dbReference type="ChEBI" id="CHEBI:29105"/>
    </ligand>
</feature>
<dbReference type="GO" id="GO:0070403">
    <property type="term" value="F:NAD+ binding"/>
    <property type="evidence" value="ECO:0007669"/>
    <property type="project" value="InterPro"/>
</dbReference>
<dbReference type="PANTHER" id="PTHR11085:SF11">
    <property type="entry name" value="NAD-DEPENDENT PROTEIN DEACETYLASE"/>
    <property type="match status" value="1"/>
</dbReference>
<feature type="binding site" evidence="4">
    <location>
        <position position="147"/>
    </location>
    <ligand>
        <name>Zn(2+)</name>
        <dbReference type="ChEBI" id="CHEBI:29105"/>
    </ligand>
</feature>
<keyword evidence="4" id="KW-0862">Zinc</keyword>
<evidence type="ECO:0000256" key="1">
    <source>
        <dbReference type="ARBA" id="ARBA00012928"/>
    </source>
</evidence>
<dbReference type="InterPro" id="IPR026590">
    <property type="entry name" value="Ssirtuin_cat_dom"/>
</dbReference>
<keyword evidence="7" id="KW-1185">Reference proteome</keyword>
<feature type="domain" description="Deacetylase sirtuin-type" evidence="5">
    <location>
        <begin position="18"/>
        <end position="266"/>
    </location>
</feature>
<dbReference type="Pfam" id="PF02146">
    <property type="entry name" value="SIR2"/>
    <property type="match status" value="1"/>
</dbReference>
<dbReference type="SUPFAM" id="SSF52467">
    <property type="entry name" value="DHS-like NAD/FAD-binding domain"/>
    <property type="match status" value="1"/>
</dbReference>
<dbReference type="AlphaFoldDB" id="A0A1W2DTR4"/>
<sequence length="266" mass="29537">MYITATGRTYSDKNREIEIVGNKDYEEAARLIRDATRAVAFTGAGISVESGIPPFRGENGLWNKYDPATFDISYFHEYPSHSWEVMRDIFYELFGRVKPNAAHYILAEMEARKLIHGVITQNVDSLHHDAGNKTIHEFHGSLRKLLCLNCGRLTKVENVDLACLPPKCVKCGGLLKPNAVFFGESIPGHAHRAAFGEADKADLFIIVGTTGEVAPANMIPRLARENGAKIIEINTEPSSYTDFVTHIFLQGKATAVLEQLMQTIET</sequence>
<evidence type="ECO:0000313" key="6">
    <source>
        <dbReference type="EMBL" id="SMD00935.1"/>
    </source>
</evidence>
<dbReference type="PROSITE" id="PS50305">
    <property type="entry name" value="SIRTUIN"/>
    <property type="match status" value="1"/>
</dbReference>
<dbReference type="GO" id="GO:0046872">
    <property type="term" value="F:metal ion binding"/>
    <property type="evidence" value="ECO:0007669"/>
    <property type="project" value="UniProtKB-KW"/>
</dbReference>
<dbReference type="PANTHER" id="PTHR11085">
    <property type="entry name" value="NAD-DEPENDENT PROTEIN DEACYLASE SIRTUIN-5, MITOCHONDRIAL-RELATED"/>
    <property type="match status" value="1"/>
</dbReference>
<dbReference type="InterPro" id="IPR026591">
    <property type="entry name" value="Sirtuin_cat_small_dom_sf"/>
</dbReference>
<dbReference type="STRING" id="1121400.SAMN02746065_12068"/>
<dbReference type="EMBL" id="FWXY01000020">
    <property type="protein sequence ID" value="SMD00935.1"/>
    <property type="molecule type" value="Genomic_DNA"/>
</dbReference>
<evidence type="ECO:0000256" key="2">
    <source>
        <dbReference type="ARBA" id="ARBA00022679"/>
    </source>
</evidence>
<reference evidence="6 7" key="1">
    <citation type="submission" date="2017-04" db="EMBL/GenBank/DDBJ databases">
        <authorList>
            <person name="Afonso C.L."/>
            <person name="Miller P.J."/>
            <person name="Scott M.A."/>
            <person name="Spackman E."/>
            <person name="Goraichik I."/>
            <person name="Dimitrov K.M."/>
            <person name="Suarez D.L."/>
            <person name="Swayne D.E."/>
        </authorList>
    </citation>
    <scope>NUCLEOTIDE SEQUENCE [LARGE SCALE GENOMIC DNA]</scope>
    <source>
        <strain evidence="6 7">DSM 3385</strain>
    </source>
</reference>
<evidence type="ECO:0000313" key="7">
    <source>
        <dbReference type="Proteomes" id="UP000192418"/>
    </source>
</evidence>
<feature type="active site" description="Proton acceptor" evidence="4">
    <location>
        <position position="139"/>
    </location>
</feature>
<organism evidence="6 7">
    <name type="scientific">Desulfocicer vacuolatum DSM 3385</name>
    <dbReference type="NCBI Taxonomy" id="1121400"/>
    <lineage>
        <taxon>Bacteria</taxon>
        <taxon>Pseudomonadati</taxon>
        <taxon>Thermodesulfobacteriota</taxon>
        <taxon>Desulfobacteria</taxon>
        <taxon>Desulfobacterales</taxon>
        <taxon>Desulfobacteraceae</taxon>
        <taxon>Desulfocicer</taxon>
    </lineage>
</organism>
<keyword evidence="4" id="KW-0479">Metal-binding</keyword>
<dbReference type="GO" id="GO:0017136">
    <property type="term" value="F:histone deacetylase activity, NAD-dependent"/>
    <property type="evidence" value="ECO:0007669"/>
    <property type="project" value="TreeGrafter"/>
</dbReference>
<gene>
    <name evidence="6" type="ORF">SAMN02746065_12068</name>
</gene>
<dbReference type="InterPro" id="IPR003000">
    <property type="entry name" value="Sirtuin"/>
</dbReference>
<dbReference type="InterPro" id="IPR029035">
    <property type="entry name" value="DHS-like_NAD/FAD-binding_dom"/>
</dbReference>
<dbReference type="InterPro" id="IPR050134">
    <property type="entry name" value="NAD-dep_sirtuin_deacylases"/>
</dbReference>
<keyword evidence="2" id="KW-0808">Transferase</keyword>
<dbReference type="Gene3D" id="3.30.1600.10">
    <property type="entry name" value="SIR2/SIRT2 'Small Domain"/>
    <property type="match status" value="1"/>
</dbReference>
<dbReference type="CDD" id="cd01407">
    <property type="entry name" value="SIR2-fam"/>
    <property type="match status" value="1"/>
</dbReference>
<dbReference type="Proteomes" id="UP000192418">
    <property type="component" value="Unassembled WGS sequence"/>
</dbReference>
<evidence type="ECO:0000256" key="4">
    <source>
        <dbReference type="PROSITE-ProRule" id="PRU00236"/>
    </source>
</evidence>
<dbReference type="NCBIfam" id="NF001753">
    <property type="entry name" value="PRK00481.1-3"/>
    <property type="match status" value="1"/>
</dbReference>
<keyword evidence="3" id="KW-0520">NAD</keyword>
<protein>
    <recommendedName>
        <fullName evidence="1">protein acetyllysine N-acetyltransferase</fullName>
        <ecNumber evidence="1">2.3.1.286</ecNumber>
    </recommendedName>
</protein>
<accession>A0A1W2DTR4</accession>
<feature type="binding site" evidence="4">
    <location>
        <position position="168"/>
    </location>
    <ligand>
        <name>Zn(2+)</name>
        <dbReference type="ChEBI" id="CHEBI:29105"/>
    </ligand>
</feature>
<feature type="binding site" evidence="4">
    <location>
        <position position="171"/>
    </location>
    <ligand>
        <name>Zn(2+)</name>
        <dbReference type="ChEBI" id="CHEBI:29105"/>
    </ligand>
</feature>
<dbReference type="EC" id="2.3.1.286" evidence="1"/>
<name>A0A1W2DTR4_9BACT</name>
<evidence type="ECO:0000256" key="3">
    <source>
        <dbReference type="ARBA" id="ARBA00023027"/>
    </source>
</evidence>